<dbReference type="Proteomes" id="UP001595799">
    <property type="component" value="Unassembled WGS sequence"/>
</dbReference>
<protein>
    <submittedName>
        <fullName evidence="7">DUF4149 domain-containing protein</fullName>
    </submittedName>
</protein>
<evidence type="ECO:0000259" key="6">
    <source>
        <dbReference type="Pfam" id="PF13664"/>
    </source>
</evidence>
<keyword evidence="8" id="KW-1185">Reference proteome</keyword>
<reference evidence="8" key="1">
    <citation type="journal article" date="2019" name="Int. J. Syst. Evol. Microbiol.">
        <title>The Global Catalogue of Microorganisms (GCM) 10K type strain sequencing project: providing services to taxonomists for standard genome sequencing and annotation.</title>
        <authorList>
            <consortium name="The Broad Institute Genomics Platform"/>
            <consortium name="The Broad Institute Genome Sequencing Center for Infectious Disease"/>
            <person name="Wu L."/>
            <person name="Ma J."/>
        </authorList>
    </citation>
    <scope>NUCLEOTIDE SEQUENCE [LARGE SCALE GENOMIC DNA]</scope>
    <source>
        <strain evidence="8">CECT 8472</strain>
    </source>
</reference>
<evidence type="ECO:0000313" key="7">
    <source>
        <dbReference type="EMBL" id="MFC4352598.1"/>
    </source>
</evidence>
<evidence type="ECO:0000256" key="2">
    <source>
        <dbReference type="ARBA" id="ARBA00022692"/>
    </source>
</evidence>
<dbReference type="InterPro" id="IPR025423">
    <property type="entry name" value="TMEM205-like"/>
</dbReference>
<proteinExistence type="predicted"/>
<evidence type="ECO:0000256" key="3">
    <source>
        <dbReference type="ARBA" id="ARBA00022989"/>
    </source>
</evidence>
<dbReference type="RefSeq" id="WP_382422950.1">
    <property type="nucleotide sequence ID" value="NZ_JBHSCW010000007.1"/>
</dbReference>
<accession>A0ABV8UMU1</accession>
<dbReference type="EMBL" id="JBHSCW010000007">
    <property type="protein sequence ID" value="MFC4352598.1"/>
    <property type="molecule type" value="Genomic_DNA"/>
</dbReference>
<keyword evidence="2 5" id="KW-0812">Transmembrane</keyword>
<evidence type="ECO:0000313" key="8">
    <source>
        <dbReference type="Proteomes" id="UP001595799"/>
    </source>
</evidence>
<feature type="domain" description="TMEM205-like" evidence="6">
    <location>
        <begin position="15"/>
        <end position="102"/>
    </location>
</feature>
<evidence type="ECO:0000256" key="1">
    <source>
        <dbReference type="ARBA" id="ARBA00004370"/>
    </source>
</evidence>
<keyword evidence="3 5" id="KW-1133">Transmembrane helix</keyword>
<feature type="transmembrane region" description="Helical" evidence="5">
    <location>
        <begin position="78"/>
        <end position="97"/>
    </location>
</feature>
<sequence length="150" mass="16631">MKSSWSALARLVLPVFWIGLLVGVSFLATPVKFQAPSLDLPVALDVGRVTFALFNRVEWVMVLISAVVALVSGFPRRWSLLLGLVIILLALETFWLLPELNERVRTIIAGEIPTPSNHHMLYAIAETGKLLALLGMFIVTALRFPSLHCR</sequence>
<evidence type="ECO:0000256" key="4">
    <source>
        <dbReference type="ARBA" id="ARBA00023136"/>
    </source>
</evidence>
<feature type="transmembrane region" description="Helical" evidence="5">
    <location>
        <begin position="120"/>
        <end position="142"/>
    </location>
</feature>
<gene>
    <name evidence="7" type="ORF">ACFOW6_13685</name>
</gene>
<comment type="caution">
    <text evidence="7">The sequence shown here is derived from an EMBL/GenBank/DDBJ whole genome shotgun (WGS) entry which is preliminary data.</text>
</comment>
<evidence type="ECO:0000256" key="5">
    <source>
        <dbReference type="SAM" id="Phobius"/>
    </source>
</evidence>
<comment type="subcellular location">
    <subcellularLocation>
        <location evidence="1">Membrane</location>
    </subcellularLocation>
</comment>
<name>A0ABV8UMU1_9PROT</name>
<organism evidence="7 8">
    <name type="scientific">Fodinicurvata halophila</name>
    <dbReference type="NCBI Taxonomy" id="1419723"/>
    <lineage>
        <taxon>Bacteria</taxon>
        <taxon>Pseudomonadati</taxon>
        <taxon>Pseudomonadota</taxon>
        <taxon>Alphaproteobacteria</taxon>
        <taxon>Rhodospirillales</taxon>
        <taxon>Rhodovibrionaceae</taxon>
        <taxon>Fodinicurvata</taxon>
    </lineage>
</organism>
<keyword evidence="4 5" id="KW-0472">Membrane</keyword>
<dbReference type="Pfam" id="PF13664">
    <property type="entry name" value="DUF4149"/>
    <property type="match status" value="1"/>
</dbReference>
<feature type="transmembrane region" description="Helical" evidence="5">
    <location>
        <begin position="7"/>
        <end position="29"/>
    </location>
</feature>
<feature type="transmembrane region" description="Helical" evidence="5">
    <location>
        <begin position="49"/>
        <end position="71"/>
    </location>
</feature>